<comment type="similarity">
    <text evidence="7">Belongs to the AP2/ERF transcription factor family. AP2 subfamily.</text>
</comment>
<feature type="region of interest" description="Disordered" evidence="8">
    <location>
        <begin position="1"/>
        <end position="67"/>
    </location>
</feature>
<dbReference type="Pfam" id="PF00847">
    <property type="entry name" value="AP2"/>
    <property type="match status" value="1"/>
</dbReference>
<dbReference type="SMART" id="SM00380">
    <property type="entry name" value="AP2"/>
    <property type="match status" value="1"/>
</dbReference>
<accession>S8CYE8</accession>
<name>S8CYE8_9LAMI</name>
<dbReference type="Proteomes" id="UP000015453">
    <property type="component" value="Unassembled WGS sequence"/>
</dbReference>
<protein>
    <recommendedName>
        <fullName evidence="9">AP2/ERF domain-containing protein</fullName>
    </recommendedName>
</protein>
<dbReference type="PANTHER" id="PTHR32467:SF32">
    <property type="entry name" value="AP2-LIKE ETHYLENE-RESPONSIVE TRANSCRIPTION FACTOR SMOS1"/>
    <property type="match status" value="1"/>
</dbReference>
<keyword evidence="5" id="KW-0804">Transcription</keyword>
<feature type="region of interest" description="Disordered" evidence="8">
    <location>
        <begin position="310"/>
        <end position="334"/>
    </location>
</feature>
<feature type="non-terminal residue" evidence="10">
    <location>
        <position position="408"/>
    </location>
</feature>
<evidence type="ECO:0000256" key="5">
    <source>
        <dbReference type="ARBA" id="ARBA00023163"/>
    </source>
</evidence>
<dbReference type="InterPro" id="IPR036955">
    <property type="entry name" value="AP2/ERF_dom_sf"/>
</dbReference>
<keyword evidence="2" id="KW-0805">Transcription regulation</keyword>
<evidence type="ECO:0000256" key="2">
    <source>
        <dbReference type="ARBA" id="ARBA00023015"/>
    </source>
</evidence>
<evidence type="ECO:0000313" key="11">
    <source>
        <dbReference type="Proteomes" id="UP000015453"/>
    </source>
</evidence>
<evidence type="ECO:0000256" key="3">
    <source>
        <dbReference type="ARBA" id="ARBA00023125"/>
    </source>
</evidence>
<comment type="caution">
    <text evidence="10">The sequence shown here is derived from an EMBL/GenBank/DDBJ whole genome shotgun (WGS) entry which is preliminary data.</text>
</comment>
<gene>
    <name evidence="10" type="ORF">M569_04723</name>
</gene>
<dbReference type="InterPro" id="IPR016177">
    <property type="entry name" value="DNA-bd_dom_sf"/>
</dbReference>
<evidence type="ECO:0000313" key="10">
    <source>
        <dbReference type="EMBL" id="EPS70041.1"/>
    </source>
</evidence>
<dbReference type="GO" id="GO:0003700">
    <property type="term" value="F:DNA-binding transcription factor activity"/>
    <property type="evidence" value="ECO:0007669"/>
    <property type="project" value="InterPro"/>
</dbReference>
<keyword evidence="3" id="KW-0238">DNA-binding</keyword>
<evidence type="ECO:0000256" key="4">
    <source>
        <dbReference type="ARBA" id="ARBA00023159"/>
    </source>
</evidence>
<evidence type="ECO:0000256" key="8">
    <source>
        <dbReference type="SAM" id="MobiDB-lite"/>
    </source>
</evidence>
<dbReference type="GO" id="GO:0005634">
    <property type="term" value="C:nucleus"/>
    <property type="evidence" value="ECO:0007669"/>
    <property type="project" value="UniProtKB-SubCell"/>
</dbReference>
<proteinExistence type="inferred from homology"/>
<dbReference type="SUPFAM" id="SSF54171">
    <property type="entry name" value="DNA-binding domain"/>
    <property type="match status" value="1"/>
</dbReference>
<feature type="domain" description="AP2/ERF" evidence="9">
    <location>
        <begin position="68"/>
        <end position="136"/>
    </location>
</feature>
<dbReference type="Gene3D" id="3.30.730.10">
    <property type="entry name" value="AP2/ERF domain"/>
    <property type="match status" value="1"/>
</dbReference>
<keyword evidence="6" id="KW-0539">Nucleus</keyword>
<dbReference type="EMBL" id="AUSU01001847">
    <property type="protein sequence ID" value="EPS70041.1"/>
    <property type="molecule type" value="Genomic_DNA"/>
</dbReference>
<keyword evidence="11" id="KW-1185">Reference proteome</keyword>
<evidence type="ECO:0000259" key="9">
    <source>
        <dbReference type="PROSITE" id="PS51032"/>
    </source>
</evidence>
<dbReference type="GO" id="GO:0003677">
    <property type="term" value="F:DNA binding"/>
    <property type="evidence" value="ECO:0007669"/>
    <property type="project" value="UniProtKB-KW"/>
</dbReference>
<evidence type="ECO:0000256" key="7">
    <source>
        <dbReference type="ARBA" id="ARBA00037973"/>
    </source>
</evidence>
<dbReference type="PRINTS" id="PR00367">
    <property type="entry name" value="ETHRSPELEMNT"/>
</dbReference>
<evidence type="ECO:0000256" key="6">
    <source>
        <dbReference type="ARBA" id="ARBA00023242"/>
    </source>
</evidence>
<dbReference type="OrthoDB" id="207175at2759"/>
<dbReference type="PANTHER" id="PTHR32467">
    <property type="entry name" value="AP2-LIKE ETHYLENE-RESPONSIVE TRANSCRIPTION FACTOR"/>
    <property type="match status" value="1"/>
</dbReference>
<dbReference type="AlphaFoldDB" id="S8CYE8"/>
<reference evidence="10 11" key="1">
    <citation type="journal article" date="2013" name="BMC Genomics">
        <title>The miniature genome of a carnivorous plant Genlisea aurea contains a low number of genes and short non-coding sequences.</title>
        <authorList>
            <person name="Leushkin E.V."/>
            <person name="Sutormin R.A."/>
            <person name="Nabieva E.R."/>
            <person name="Penin A.A."/>
            <person name="Kondrashov A.S."/>
            <person name="Logacheva M.D."/>
        </authorList>
    </citation>
    <scope>NUCLEOTIDE SEQUENCE [LARGE SCALE GENOMIC DNA]</scope>
</reference>
<dbReference type="PROSITE" id="PS51032">
    <property type="entry name" value="AP2_ERF"/>
    <property type="match status" value="1"/>
</dbReference>
<evidence type="ECO:0000256" key="1">
    <source>
        <dbReference type="ARBA" id="ARBA00004123"/>
    </source>
</evidence>
<dbReference type="InterPro" id="IPR001471">
    <property type="entry name" value="AP2/ERF_dom"/>
</dbReference>
<sequence length="408" mass="45175">MAMSSSEMAFRAEESVGGESSEATEPHPGSDQLRLFRGIKKARKERGCTAKDRISKMPPSTAGKRSSIYRGVTRHRWTGRYEAHLWDKSTWNESQNKKGKQELCSLGAYDDEEAAARAYDLAALKYWGSGTQINFPVKDYARDLGEMQNVTREDYLASLRRKSSGFSKGISKYRPFSRWDLSPLSSQAQGLDNINSGFYGDEMATVHEYAVGLSSDRKIDLSNYIKWWSPNGSIQSDVPSKALYDETELECPVDAASEIQALERSMQPTEPYEMPRLGFPLETIKHKRVSAMSALMKSAAYIRLKQKISKSSEKDESKSKPNIDKLELESSAAGQSCQADGSAYEVGGLDMQSTASPLASLLSAPFVMIDPISDPAVWSSLMPVLSPGSSSRSNNVIKTESTSDYTFF</sequence>
<feature type="compositionally biased region" description="Basic and acidic residues" evidence="8">
    <location>
        <begin position="310"/>
        <end position="328"/>
    </location>
</feature>
<dbReference type="FunFam" id="3.30.730.10:FF:000004">
    <property type="entry name" value="AP2-like ethylene-responsive transcription factor"/>
    <property type="match status" value="1"/>
</dbReference>
<keyword evidence="4" id="KW-0010">Activator</keyword>
<organism evidence="10 11">
    <name type="scientific">Genlisea aurea</name>
    <dbReference type="NCBI Taxonomy" id="192259"/>
    <lineage>
        <taxon>Eukaryota</taxon>
        <taxon>Viridiplantae</taxon>
        <taxon>Streptophyta</taxon>
        <taxon>Embryophyta</taxon>
        <taxon>Tracheophyta</taxon>
        <taxon>Spermatophyta</taxon>
        <taxon>Magnoliopsida</taxon>
        <taxon>eudicotyledons</taxon>
        <taxon>Gunneridae</taxon>
        <taxon>Pentapetalae</taxon>
        <taxon>asterids</taxon>
        <taxon>lamiids</taxon>
        <taxon>Lamiales</taxon>
        <taxon>Lentibulariaceae</taxon>
        <taxon>Genlisea</taxon>
    </lineage>
</organism>
<comment type="subcellular location">
    <subcellularLocation>
        <location evidence="1">Nucleus</location>
    </subcellularLocation>
</comment>
<feature type="compositionally biased region" description="Basic and acidic residues" evidence="8">
    <location>
        <begin position="45"/>
        <end position="55"/>
    </location>
</feature>